<gene>
    <name evidence="1" type="ORF">RBSWK_01950</name>
</gene>
<dbReference type="Proteomes" id="UP000010959">
    <property type="component" value="Unassembled WGS sequence"/>
</dbReference>
<name>L7CHT1_RHOBT</name>
<dbReference type="RefSeq" id="WP_007337063.1">
    <property type="nucleotide sequence ID" value="NZ_AMWG01000043.1"/>
</dbReference>
<dbReference type="EMBL" id="AMWG01000043">
    <property type="protein sequence ID" value="ELP33814.1"/>
    <property type="molecule type" value="Genomic_DNA"/>
</dbReference>
<organism evidence="1 2">
    <name type="scientific">Rhodopirellula baltica SWK14</name>
    <dbReference type="NCBI Taxonomy" id="993516"/>
    <lineage>
        <taxon>Bacteria</taxon>
        <taxon>Pseudomonadati</taxon>
        <taxon>Planctomycetota</taxon>
        <taxon>Planctomycetia</taxon>
        <taxon>Pirellulales</taxon>
        <taxon>Pirellulaceae</taxon>
        <taxon>Rhodopirellula</taxon>
    </lineage>
</organism>
<dbReference type="AlphaFoldDB" id="L7CHT1"/>
<reference evidence="1 2" key="1">
    <citation type="journal article" date="2013" name="Mar. Genomics">
        <title>Expression of sulfatases in Rhodopirellula baltica and the diversity of sulfatases in the genus Rhodopirellula.</title>
        <authorList>
            <person name="Wegner C.E."/>
            <person name="Richter-Heitmann T."/>
            <person name="Klindworth A."/>
            <person name="Klockow C."/>
            <person name="Richter M."/>
            <person name="Achstetter T."/>
            <person name="Glockner F.O."/>
            <person name="Harder J."/>
        </authorList>
    </citation>
    <scope>NUCLEOTIDE SEQUENCE [LARGE SCALE GENOMIC DNA]</scope>
    <source>
        <strain evidence="1 2">SWK14</strain>
    </source>
</reference>
<proteinExistence type="predicted"/>
<protein>
    <submittedName>
        <fullName evidence="1">Uncharacterized protein</fullName>
    </submittedName>
</protein>
<evidence type="ECO:0000313" key="2">
    <source>
        <dbReference type="Proteomes" id="UP000010959"/>
    </source>
</evidence>
<evidence type="ECO:0000313" key="1">
    <source>
        <dbReference type="EMBL" id="ELP33814.1"/>
    </source>
</evidence>
<dbReference type="PATRIC" id="fig|993516.3.peg.2079"/>
<accession>L7CHT1</accession>
<comment type="caution">
    <text evidence="1">The sequence shown here is derived from an EMBL/GenBank/DDBJ whole genome shotgun (WGS) entry which is preliminary data.</text>
</comment>
<sequence>MPPKFNSCEMKFVDDKRRETAIIEFVHDPKTCLIGLFCSAIDASAGKYVQDADGKWVYEKNQQFRDRGNPHNRHSDRRRSIWPEIKSSGYAVVEDYYLRVYRQKFEGELYLHYDFESEDKTTARVFTTVSPSGDQWRKRTASMIEWLVGKMHYHFSDRIDSTSIVVKNAR</sequence>